<evidence type="ECO:0000256" key="1">
    <source>
        <dbReference type="SAM" id="MobiDB-lite"/>
    </source>
</evidence>
<feature type="region of interest" description="Disordered" evidence="1">
    <location>
        <begin position="1"/>
        <end position="25"/>
    </location>
</feature>
<protein>
    <submittedName>
        <fullName evidence="2">Uncharacterized protein</fullName>
    </submittedName>
</protein>
<proteinExistence type="predicted"/>
<dbReference type="GeneID" id="73348133"/>
<evidence type="ECO:0000313" key="2">
    <source>
        <dbReference type="EMBL" id="UQC88666.1"/>
    </source>
</evidence>
<feature type="compositionally biased region" description="Polar residues" evidence="1">
    <location>
        <begin position="13"/>
        <end position="25"/>
    </location>
</feature>
<dbReference type="EMBL" id="CP019479">
    <property type="protein sequence ID" value="UQC88666.1"/>
    <property type="molecule type" value="Genomic_DNA"/>
</dbReference>
<dbReference type="Proteomes" id="UP000830671">
    <property type="component" value="Chromosome 7"/>
</dbReference>
<gene>
    <name evidence="2" type="ORF">CLUP02_14191</name>
</gene>
<dbReference type="AlphaFoldDB" id="A0A9Q8T3S2"/>
<name>A0A9Q8T3S2_9PEZI</name>
<dbReference type="RefSeq" id="XP_049150269.1">
    <property type="nucleotide sequence ID" value="XM_049293123.1"/>
</dbReference>
<dbReference type="KEGG" id="clup:CLUP02_14191"/>
<feature type="compositionally biased region" description="Low complexity" evidence="1">
    <location>
        <begin position="1"/>
        <end position="12"/>
    </location>
</feature>
<organism evidence="2 3">
    <name type="scientific">Colletotrichum lupini</name>
    <dbReference type="NCBI Taxonomy" id="145971"/>
    <lineage>
        <taxon>Eukaryota</taxon>
        <taxon>Fungi</taxon>
        <taxon>Dikarya</taxon>
        <taxon>Ascomycota</taxon>
        <taxon>Pezizomycotina</taxon>
        <taxon>Sordariomycetes</taxon>
        <taxon>Hypocreomycetidae</taxon>
        <taxon>Glomerellales</taxon>
        <taxon>Glomerellaceae</taxon>
        <taxon>Colletotrichum</taxon>
        <taxon>Colletotrichum acutatum species complex</taxon>
    </lineage>
</organism>
<sequence length="75" mass="8356">MDQSRSTTSSSTVKSAGDTSPMLQDYLGNSRTITEKLYSSSKRGGKTTKNVQVKKIKTYLGDWQDSWDKMATSKK</sequence>
<keyword evidence="3" id="KW-1185">Reference proteome</keyword>
<evidence type="ECO:0000313" key="3">
    <source>
        <dbReference type="Proteomes" id="UP000830671"/>
    </source>
</evidence>
<reference evidence="2" key="1">
    <citation type="journal article" date="2021" name="Mol. Plant Microbe Interact.">
        <title>Complete Genome Sequence of the Plant-Pathogenic Fungus Colletotrichum lupini.</title>
        <authorList>
            <person name="Baroncelli R."/>
            <person name="Pensec F."/>
            <person name="Da Lio D."/>
            <person name="Boufleur T."/>
            <person name="Vicente I."/>
            <person name="Sarrocco S."/>
            <person name="Picot A."/>
            <person name="Baraldi E."/>
            <person name="Sukno S."/>
            <person name="Thon M."/>
            <person name="Le Floch G."/>
        </authorList>
    </citation>
    <scope>NUCLEOTIDE SEQUENCE</scope>
    <source>
        <strain evidence="2">IMI 504893</strain>
    </source>
</reference>
<accession>A0A9Q8T3S2</accession>